<keyword evidence="4" id="KW-0723">Serine/threonine-protein kinase</keyword>
<keyword evidence="4" id="KW-0418">Kinase</keyword>
<keyword evidence="2 3" id="KW-0067">ATP-binding</keyword>
<reference evidence="7" key="1">
    <citation type="submission" date="2021-01" db="EMBL/GenBank/DDBJ databases">
        <authorList>
            <consortium name="Genoscope - CEA"/>
            <person name="William W."/>
        </authorList>
    </citation>
    <scope>NUCLEOTIDE SEQUENCE</scope>
</reference>
<comment type="caution">
    <text evidence="7">The sequence shown here is derived from an EMBL/GenBank/DDBJ whole genome shotgun (WGS) entry which is preliminary data.</text>
</comment>
<gene>
    <name evidence="7" type="ORF">PPENT_87.1.T1470048</name>
</gene>
<feature type="region of interest" description="Disordered" evidence="5">
    <location>
        <begin position="1"/>
        <end position="34"/>
    </location>
</feature>
<dbReference type="PROSITE" id="PS00108">
    <property type="entry name" value="PROTEIN_KINASE_ST"/>
    <property type="match status" value="1"/>
</dbReference>
<evidence type="ECO:0000259" key="6">
    <source>
        <dbReference type="PROSITE" id="PS50011"/>
    </source>
</evidence>
<comment type="similarity">
    <text evidence="4">Belongs to the protein kinase superfamily.</text>
</comment>
<evidence type="ECO:0000256" key="1">
    <source>
        <dbReference type="ARBA" id="ARBA00022741"/>
    </source>
</evidence>
<dbReference type="GO" id="GO:0005737">
    <property type="term" value="C:cytoplasm"/>
    <property type="evidence" value="ECO:0007669"/>
    <property type="project" value="TreeGrafter"/>
</dbReference>
<dbReference type="GO" id="GO:0005524">
    <property type="term" value="F:ATP binding"/>
    <property type="evidence" value="ECO:0007669"/>
    <property type="project" value="UniProtKB-UniRule"/>
</dbReference>
<evidence type="ECO:0000256" key="3">
    <source>
        <dbReference type="PROSITE-ProRule" id="PRU10141"/>
    </source>
</evidence>
<evidence type="ECO:0000256" key="4">
    <source>
        <dbReference type="RuleBase" id="RU000304"/>
    </source>
</evidence>
<dbReference type="InterPro" id="IPR000719">
    <property type="entry name" value="Prot_kinase_dom"/>
</dbReference>
<dbReference type="PROSITE" id="PS50011">
    <property type="entry name" value="PROTEIN_KINASE_DOM"/>
    <property type="match status" value="1"/>
</dbReference>
<dbReference type="InterPro" id="IPR017441">
    <property type="entry name" value="Protein_kinase_ATP_BS"/>
</dbReference>
<name>A0A8S1Y1Y0_9CILI</name>
<dbReference type="EMBL" id="CAJJDO010000147">
    <property type="protein sequence ID" value="CAD8207375.1"/>
    <property type="molecule type" value="Genomic_DNA"/>
</dbReference>
<evidence type="ECO:0000313" key="8">
    <source>
        <dbReference type="Proteomes" id="UP000689195"/>
    </source>
</evidence>
<feature type="region of interest" description="Disordered" evidence="5">
    <location>
        <begin position="94"/>
        <end position="125"/>
    </location>
</feature>
<dbReference type="GO" id="GO:0044773">
    <property type="term" value="P:mitotic DNA damage checkpoint signaling"/>
    <property type="evidence" value="ECO:0007669"/>
    <property type="project" value="TreeGrafter"/>
</dbReference>
<dbReference type="GO" id="GO:0004674">
    <property type="term" value="F:protein serine/threonine kinase activity"/>
    <property type="evidence" value="ECO:0007669"/>
    <property type="project" value="UniProtKB-KW"/>
</dbReference>
<keyword evidence="4" id="KW-0808">Transferase</keyword>
<evidence type="ECO:0000256" key="2">
    <source>
        <dbReference type="ARBA" id="ARBA00022840"/>
    </source>
</evidence>
<protein>
    <recommendedName>
        <fullName evidence="6">Protein kinase domain-containing protein</fullName>
    </recommendedName>
</protein>
<dbReference type="GO" id="GO:0005634">
    <property type="term" value="C:nucleus"/>
    <property type="evidence" value="ECO:0007669"/>
    <property type="project" value="TreeGrafter"/>
</dbReference>
<feature type="compositionally biased region" description="Low complexity" evidence="5">
    <location>
        <begin position="114"/>
        <end position="125"/>
    </location>
</feature>
<dbReference type="PROSITE" id="PS00107">
    <property type="entry name" value="PROTEIN_KINASE_ATP"/>
    <property type="match status" value="1"/>
</dbReference>
<feature type="domain" description="Protein kinase" evidence="6">
    <location>
        <begin position="142"/>
        <end position="477"/>
    </location>
</feature>
<sequence>MLYNSIFKTKNQSPNNVKTKQQKRQSSIEKPKKERIKLQLSSKIDQFEKEAILSMINCKKKSVNKRLKTEQGIDIIDDYLILDQYNTNKQYKSRSFSNAFPSNKSADRKDNILNNSSKRQQNNKQKYSLEDDLCLDNFPQQYHKIKLLGKGGFSLVWLGEHKTTKMRVAIKQIKQSNSNQTYLREIWFGSHFFNNGIPKPQFKSILGIKSLVQYLGYDIGRSDTWIFTEVCGENLKNTLYDLKGQQIKNEIVFKMIQKPLYICLKQDLNILKKIIKDLAHALILLTEQRIVHCDLKTENILIKKSRCLNGSYIITQTKLIDYGSSFIFDDLSQFSMATPEYMSPEILNYIQYENGKDYDIKLFEVLQNYYKPWVIDIWSLGCVILEIVYGIPLWLQNKIIVKQHNKEVIEQGLFAVKNRSFDQIIQKQAYVIKNLDYFLDNNYSGIKVDLEIRLLLREMLTINPDKRIAPHTIIEFLQPNKGRLKTE</sequence>
<dbReference type="AlphaFoldDB" id="A0A8S1Y1Y0"/>
<evidence type="ECO:0000313" key="7">
    <source>
        <dbReference type="EMBL" id="CAD8207375.1"/>
    </source>
</evidence>
<dbReference type="PANTHER" id="PTHR44167:SF24">
    <property type="entry name" value="SERINE_THREONINE-PROTEIN KINASE CHK2"/>
    <property type="match status" value="1"/>
</dbReference>
<feature type="compositionally biased region" description="Polar residues" evidence="5">
    <location>
        <begin position="1"/>
        <end position="19"/>
    </location>
</feature>
<proteinExistence type="inferred from homology"/>
<dbReference type="PANTHER" id="PTHR44167">
    <property type="entry name" value="OVARIAN-SPECIFIC SERINE/THREONINE-PROTEIN KINASE LOK-RELATED"/>
    <property type="match status" value="1"/>
</dbReference>
<dbReference type="InterPro" id="IPR008271">
    <property type="entry name" value="Ser/Thr_kinase_AS"/>
</dbReference>
<dbReference type="SMART" id="SM00220">
    <property type="entry name" value="S_TKc"/>
    <property type="match status" value="1"/>
</dbReference>
<accession>A0A8S1Y1Y0</accession>
<dbReference type="Proteomes" id="UP000689195">
    <property type="component" value="Unassembled WGS sequence"/>
</dbReference>
<feature type="compositionally biased region" description="Polar residues" evidence="5">
    <location>
        <begin position="94"/>
        <end position="104"/>
    </location>
</feature>
<dbReference type="OrthoDB" id="10264738at2759"/>
<evidence type="ECO:0000256" key="5">
    <source>
        <dbReference type="SAM" id="MobiDB-lite"/>
    </source>
</evidence>
<feature type="binding site" evidence="3">
    <location>
        <position position="171"/>
    </location>
    <ligand>
        <name>ATP</name>
        <dbReference type="ChEBI" id="CHEBI:30616"/>
    </ligand>
</feature>
<keyword evidence="8" id="KW-1185">Reference proteome</keyword>
<organism evidence="7 8">
    <name type="scientific">Paramecium pentaurelia</name>
    <dbReference type="NCBI Taxonomy" id="43138"/>
    <lineage>
        <taxon>Eukaryota</taxon>
        <taxon>Sar</taxon>
        <taxon>Alveolata</taxon>
        <taxon>Ciliophora</taxon>
        <taxon>Intramacronucleata</taxon>
        <taxon>Oligohymenophorea</taxon>
        <taxon>Peniculida</taxon>
        <taxon>Parameciidae</taxon>
        <taxon>Paramecium</taxon>
    </lineage>
</organism>
<dbReference type="Pfam" id="PF00069">
    <property type="entry name" value="Pkinase"/>
    <property type="match status" value="1"/>
</dbReference>
<keyword evidence="1 3" id="KW-0547">Nucleotide-binding</keyword>